<name>F2L2P1_THEU7</name>
<dbReference type="AlphaFoldDB" id="F2L2P1"/>
<dbReference type="Proteomes" id="UP000008138">
    <property type="component" value="Chromosome"/>
</dbReference>
<dbReference type="STRING" id="999630.TUZN_1622"/>
<keyword evidence="2" id="KW-1185">Reference proteome</keyword>
<proteinExistence type="predicted"/>
<reference evidence="1 2" key="1">
    <citation type="journal article" date="2011" name="J. Bacteriol.">
        <title>Complete genome sequence of the thermoacidophilic crenarchaeon Thermoproteus uzoniensis 768-20.</title>
        <authorList>
            <person name="Mardanov A.V."/>
            <person name="Gumerov V.M."/>
            <person name="Beletsky A.V."/>
            <person name="Prokofeva M.I."/>
            <person name="Bonch-Osmolovskaya E.A."/>
            <person name="Ravin N.V."/>
            <person name="Skryabin K.G."/>
        </authorList>
    </citation>
    <scope>NUCLEOTIDE SEQUENCE [LARGE SCALE GENOMIC DNA]</scope>
    <source>
        <strain evidence="1 2">768-20</strain>
    </source>
</reference>
<dbReference type="EMBL" id="CP002590">
    <property type="protein sequence ID" value="AEA13089.1"/>
    <property type="molecule type" value="Genomic_DNA"/>
</dbReference>
<protein>
    <submittedName>
        <fullName evidence="1">Uncharacterized protein</fullName>
    </submittedName>
</protein>
<evidence type="ECO:0000313" key="1">
    <source>
        <dbReference type="EMBL" id="AEA13089.1"/>
    </source>
</evidence>
<gene>
    <name evidence="1" type="ordered locus">TUZN_1622</name>
</gene>
<dbReference type="KEGG" id="tuz:TUZN_1622"/>
<evidence type="ECO:0000313" key="2">
    <source>
        <dbReference type="Proteomes" id="UP000008138"/>
    </source>
</evidence>
<sequence>MHPKIARGRALRGRSSASALLALVMGAPRFRQKSYMAPGGLSQTAGSGGAIHI</sequence>
<organism evidence="1 2">
    <name type="scientific">Thermoproteus uzoniensis (strain 768-20)</name>
    <dbReference type="NCBI Taxonomy" id="999630"/>
    <lineage>
        <taxon>Archaea</taxon>
        <taxon>Thermoproteota</taxon>
        <taxon>Thermoprotei</taxon>
        <taxon>Thermoproteales</taxon>
        <taxon>Thermoproteaceae</taxon>
        <taxon>Thermoproteus</taxon>
    </lineage>
</organism>
<accession>F2L2P1</accession>
<dbReference type="HOGENOM" id="CLU_3057339_0_0_2"/>
<reference key="2">
    <citation type="submission" date="2011-03" db="EMBL/GenBank/DDBJ databases">
        <title>Complete genome sequence of the thermoacidophilic crenarchaeon Thermoproteus uzoniensis 768-20.</title>
        <authorList>
            <person name="Mardanov A.V."/>
            <person name="Gumerov V.M."/>
            <person name="Beletsky A.V."/>
            <person name="Prokofeva M.I."/>
            <person name="Bonch-Osmolovskaya E.A."/>
            <person name="Ravin N.V."/>
            <person name="Skryabin K.G."/>
        </authorList>
    </citation>
    <scope>NUCLEOTIDE SEQUENCE</scope>
    <source>
        <strain>768-20</strain>
    </source>
</reference>